<accession>A0A1X2Z1Q6</accession>
<protein>
    <submittedName>
        <fullName evidence="1">Uncharacterized protein</fullName>
    </submittedName>
</protein>
<reference evidence="1 2" key="1">
    <citation type="journal article" date="2016" name="Sci. Rep.">
        <title>Evaluation of genetic diversity among strains of the human gut commensal Bifidobacterium adolescentis.</title>
        <authorList>
            <person name="Duranti S."/>
            <person name="Milani C."/>
            <person name="Lugli G.A."/>
            <person name="Mancabelli L."/>
            <person name="Turroni F."/>
            <person name="Ferrario C."/>
            <person name="Mangifesta M."/>
            <person name="Viappiani A."/>
            <person name="Sanchez B."/>
            <person name="Margolles A."/>
            <person name="van Sinderen D."/>
            <person name="Ventura M."/>
        </authorList>
    </citation>
    <scope>NUCLEOTIDE SEQUENCE [LARGE SCALE GENOMIC DNA]</scope>
    <source>
        <strain evidence="1 2">487B</strain>
    </source>
</reference>
<organism evidence="1 2">
    <name type="scientific">Bifidobacterium adolescentis</name>
    <dbReference type="NCBI Taxonomy" id="1680"/>
    <lineage>
        <taxon>Bacteria</taxon>
        <taxon>Bacillati</taxon>
        <taxon>Actinomycetota</taxon>
        <taxon>Actinomycetes</taxon>
        <taxon>Bifidobacteriales</taxon>
        <taxon>Bifidobacteriaceae</taxon>
        <taxon>Bifidobacterium</taxon>
    </lineage>
</organism>
<dbReference type="AlphaFoldDB" id="A0A1X2Z1Q6"/>
<dbReference type="EMBL" id="LNKD01000001">
    <property type="protein sequence ID" value="OSG88314.1"/>
    <property type="molecule type" value="Genomic_DNA"/>
</dbReference>
<comment type="caution">
    <text evidence="1">The sequence shown here is derived from an EMBL/GenBank/DDBJ whole genome shotgun (WGS) entry which is preliminary data.</text>
</comment>
<dbReference type="Proteomes" id="UP000193377">
    <property type="component" value="Unassembled WGS sequence"/>
</dbReference>
<name>A0A1X2Z1Q6_BIFAD</name>
<evidence type="ECO:0000313" key="2">
    <source>
        <dbReference type="Proteomes" id="UP000193377"/>
    </source>
</evidence>
<sequence length="63" mass="7466">MIYCRKSESHRAFSLLLRGRAPRSYETLERLAEEPMFDDIGTLHDHYQEFDIYPLLTLLTSFA</sequence>
<proteinExistence type="predicted"/>
<evidence type="ECO:0000313" key="1">
    <source>
        <dbReference type="EMBL" id="OSG88314.1"/>
    </source>
</evidence>
<gene>
    <name evidence="1" type="ORF">B0487_1233</name>
</gene>